<feature type="transmembrane region" description="Helical" evidence="1">
    <location>
        <begin position="50"/>
        <end position="72"/>
    </location>
</feature>
<evidence type="ECO:0000256" key="1">
    <source>
        <dbReference type="SAM" id="Phobius"/>
    </source>
</evidence>
<organism evidence="2 3">
    <name type="scientific">Kipferlia bialata</name>
    <dbReference type="NCBI Taxonomy" id="797122"/>
    <lineage>
        <taxon>Eukaryota</taxon>
        <taxon>Metamonada</taxon>
        <taxon>Carpediemonas-like organisms</taxon>
        <taxon>Kipferlia</taxon>
    </lineage>
</organism>
<gene>
    <name evidence="2" type="ORF">KIPB_001588</name>
</gene>
<keyword evidence="1" id="KW-0472">Membrane</keyword>
<feature type="transmembrane region" description="Helical" evidence="1">
    <location>
        <begin position="93"/>
        <end position="117"/>
    </location>
</feature>
<protein>
    <submittedName>
        <fullName evidence="2">Uncharacterized protein</fullName>
    </submittedName>
</protein>
<accession>A0A9K3CP38</accession>
<sequence>MSVCTISNPPITMAMSLVAGVTSVWHVFAFDSTWWPKTDEDVFNLLPYRSLVVFFATLVELYVSIPLVLIYVQVFRGVVSLPAHRRMVMTVKVTSSFLILAALCVFGWNTVLYMDMYRQGFSQFDVTAYSALASKVWVVYVFLGVVANVQMAMLMIAVAALRRVNMASLARISSVGPTKRGKAPLQKLDILPWLYTGLLVAMGVVASVGFGAYGSLEYSVVLSLAINIASILQYTCLSLLFYPLKPALPKGLGGK</sequence>
<feature type="transmembrane region" description="Helical" evidence="1">
    <location>
        <begin position="220"/>
        <end position="242"/>
    </location>
</feature>
<dbReference type="EMBL" id="BDIP01000233">
    <property type="protein sequence ID" value="GIQ80746.1"/>
    <property type="molecule type" value="Genomic_DNA"/>
</dbReference>
<proteinExistence type="predicted"/>
<dbReference type="Proteomes" id="UP000265618">
    <property type="component" value="Unassembled WGS sequence"/>
</dbReference>
<name>A0A9K3CP38_9EUKA</name>
<feature type="transmembrane region" description="Helical" evidence="1">
    <location>
        <begin position="137"/>
        <end position="161"/>
    </location>
</feature>
<evidence type="ECO:0000313" key="3">
    <source>
        <dbReference type="Proteomes" id="UP000265618"/>
    </source>
</evidence>
<feature type="transmembrane region" description="Helical" evidence="1">
    <location>
        <begin position="12"/>
        <end position="30"/>
    </location>
</feature>
<feature type="transmembrane region" description="Helical" evidence="1">
    <location>
        <begin position="190"/>
        <end position="214"/>
    </location>
</feature>
<keyword evidence="3" id="KW-1185">Reference proteome</keyword>
<keyword evidence="1" id="KW-1133">Transmembrane helix</keyword>
<keyword evidence="1" id="KW-0812">Transmembrane</keyword>
<comment type="caution">
    <text evidence="2">The sequence shown here is derived from an EMBL/GenBank/DDBJ whole genome shotgun (WGS) entry which is preliminary data.</text>
</comment>
<reference evidence="2 3" key="1">
    <citation type="journal article" date="2018" name="PLoS ONE">
        <title>The draft genome of Kipferlia bialata reveals reductive genome evolution in fornicate parasites.</title>
        <authorList>
            <person name="Tanifuji G."/>
            <person name="Takabayashi S."/>
            <person name="Kume K."/>
            <person name="Takagi M."/>
            <person name="Nakayama T."/>
            <person name="Kamikawa R."/>
            <person name="Inagaki Y."/>
            <person name="Hashimoto T."/>
        </authorList>
    </citation>
    <scope>NUCLEOTIDE SEQUENCE [LARGE SCALE GENOMIC DNA]</scope>
    <source>
        <strain evidence="2">NY0173</strain>
    </source>
</reference>
<evidence type="ECO:0000313" key="2">
    <source>
        <dbReference type="EMBL" id="GIQ80746.1"/>
    </source>
</evidence>
<dbReference type="AlphaFoldDB" id="A0A9K3CP38"/>